<dbReference type="PRINTS" id="PR00732">
    <property type="entry name" value="GLHYDRLASE4"/>
</dbReference>
<keyword evidence="14" id="KW-1185">Reference proteome</keyword>
<keyword evidence="9" id="KW-0533">Nickel</keyword>
<feature type="active site" description="Proton donor" evidence="7">
    <location>
        <position position="169"/>
    </location>
</feature>
<dbReference type="Gene3D" id="3.90.110.10">
    <property type="entry name" value="Lactate dehydrogenase/glycoside hydrolase, family 4, C-terminal"/>
    <property type="match status" value="1"/>
</dbReference>
<dbReference type="OrthoDB" id="9767022at2"/>
<dbReference type="SUPFAM" id="SSF51735">
    <property type="entry name" value="NAD(P)-binding Rossmann-fold domains"/>
    <property type="match status" value="1"/>
</dbReference>
<feature type="binding site" evidence="9">
    <location>
        <position position="168"/>
    </location>
    <ligand>
        <name>Mn(2+)</name>
        <dbReference type="ChEBI" id="CHEBI:29035"/>
    </ligand>
</feature>
<feature type="binding site" evidence="9">
    <location>
        <position position="206"/>
    </location>
    <ligand>
        <name>Mn(2+)</name>
        <dbReference type="ChEBI" id="CHEBI:29035"/>
    </ligand>
</feature>
<accession>A0A1R1L6F4</accession>
<dbReference type="STRING" id="554083.BKD30_14700"/>
<feature type="site" description="Increases basicity of active site Tyr" evidence="10">
    <location>
        <position position="109"/>
    </location>
</feature>
<dbReference type="InterPro" id="IPR015955">
    <property type="entry name" value="Lactate_DH/Glyco_Ohase_4_C"/>
</dbReference>
<sequence>MRLCILGGGGFRVPLIHRALLRGRFAGLVEDLVLHDVDAVRLAGIGAVLAEQERTRQGAGPVPVVTTTTDLRAALTGADVVFAALRPGGTHGRVLDERIAMAHGLLGQETVGAGGLSYALRSVPVMRQIASTLSEVNPHAWLIDFTNPAGIVTEALVPLLGERVIGICDSPIGLVRRAATAAGLHHLARPAAGGSLAGVDYLGLNHLGWLRGLRDTGSGNTDGAADTDGARDRLPALLADPERLFSFEEGRIFGPELLGVLGAVPNEYLFYYYFAREAVTALAGSRQTRGETIEAAQRDLYPGLATAPDPAGRWEAARRAREDGYLTEARPDGQQRDAADVAGGGYEQVALAAMSAVLTDRPEELIVNVRNDAAGRLAVTGLPADAVVEVPCRVDGRGAVPLHIGRTPSLHQLGLLTAVKAVERETVTAVTERDRDAALRAFALHPLVDSAHVARRVLADYEQAFPALSRLWA</sequence>
<dbReference type="Gene3D" id="3.40.50.720">
    <property type="entry name" value="NAD(P)-binding Rossmann-like Domain"/>
    <property type="match status" value="1"/>
</dbReference>
<evidence type="ECO:0000313" key="13">
    <source>
        <dbReference type="EMBL" id="OMH23104.1"/>
    </source>
</evidence>
<keyword evidence="4 11" id="KW-0520">NAD</keyword>
<organism evidence="13 14">
    <name type="scientific">Tersicoccus phoenicis</name>
    <dbReference type="NCBI Taxonomy" id="554083"/>
    <lineage>
        <taxon>Bacteria</taxon>
        <taxon>Bacillati</taxon>
        <taxon>Actinomycetota</taxon>
        <taxon>Actinomycetes</taxon>
        <taxon>Micrococcales</taxon>
        <taxon>Micrococcaceae</taxon>
        <taxon>Tersicoccus</taxon>
    </lineage>
</organism>
<keyword evidence="5 9" id="KW-0464">Manganese</keyword>
<gene>
    <name evidence="13" type="ORF">BKD30_14700</name>
</gene>
<evidence type="ECO:0000259" key="12">
    <source>
        <dbReference type="Pfam" id="PF11975"/>
    </source>
</evidence>
<dbReference type="GO" id="GO:0046872">
    <property type="term" value="F:metal ion binding"/>
    <property type="evidence" value="ECO:0007669"/>
    <property type="project" value="UniProtKB-KW"/>
</dbReference>
<dbReference type="GO" id="GO:0005975">
    <property type="term" value="P:carbohydrate metabolic process"/>
    <property type="evidence" value="ECO:0007669"/>
    <property type="project" value="InterPro"/>
</dbReference>
<dbReference type="InterPro" id="IPR001088">
    <property type="entry name" value="Glyco_hydro_4"/>
</dbReference>
<reference evidence="13 14" key="1">
    <citation type="submission" date="2016-12" db="EMBL/GenBank/DDBJ databases">
        <title>Draft genome of Tersicoccus phoenicis 1P05MA.</title>
        <authorList>
            <person name="Nakajima Y."/>
            <person name="Yoshizawa S."/>
            <person name="Nakamura K."/>
            <person name="Ogura Y."/>
            <person name="Hayashi T."/>
            <person name="Kogure K."/>
        </authorList>
    </citation>
    <scope>NUCLEOTIDE SEQUENCE [LARGE SCALE GENOMIC DNA]</scope>
    <source>
        <strain evidence="13 14">1p05MA</strain>
    </source>
</reference>
<evidence type="ECO:0000256" key="1">
    <source>
        <dbReference type="ARBA" id="ARBA00010141"/>
    </source>
</evidence>
<dbReference type="GO" id="GO:0004553">
    <property type="term" value="F:hydrolase activity, hydrolyzing O-glycosyl compounds"/>
    <property type="evidence" value="ECO:0007669"/>
    <property type="project" value="InterPro"/>
</dbReference>
<dbReference type="InterPro" id="IPR036291">
    <property type="entry name" value="NAD(P)-bd_dom_sf"/>
</dbReference>
<keyword evidence="3 11" id="KW-0378">Hydrolase</keyword>
<evidence type="ECO:0000256" key="5">
    <source>
        <dbReference type="ARBA" id="ARBA00023211"/>
    </source>
</evidence>
<comment type="cofactor">
    <cofactor evidence="11">
        <name>NAD(+)</name>
        <dbReference type="ChEBI" id="CHEBI:57540"/>
    </cofactor>
    <text evidence="11">Binds 1 NAD(+) per subunit.</text>
</comment>
<evidence type="ECO:0000256" key="6">
    <source>
        <dbReference type="ARBA" id="ARBA00023295"/>
    </source>
</evidence>
<dbReference type="SUPFAM" id="SSF56327">
    <property type="entry name" value="LDH C-terminal domain-like"/>
    <property type="match status" value="1"/>
</dbReference>
<evidence type="ECO:0000256" key="11">
    <source>
        <dbReference type="RuleBase" id="RU361152"/>
    </source>
</evidence>
<dbReference type="InterPro" id="IPR022616">
    <property type="entry name" value="Glyco_hydro_4_C"/>
</dbReference>
<feature type="binding site" evidence="8">
    <location>
        <position position="147"/>
    </location>
    <ligand>
        <name>substrate</name>
    </ligand>
</feature>
<keyword evidence="6 11" id="KW-0326">Glycosidase</keyword>
<evidence type="ECO:0000313" key="14">
    <source>
        <dbReference type="Proteomes" id="UP000187085"/>
    </source>
</evidence>
<protein>
    <submittedName>
        <fullName evidence="13">6-phospho-beta-glucosidase</fullName>
    </submittedName>
</protein>
<name>A0A1R1L6F4_9MICC</name>
<proteinExistence type="inferred from homology"/>
<keyword evidence="9" id="KW-0408">Iron</keyword>
<evidence type="ECO:0000256" key="3">
    <source>
        <dbReference type="ARBA" id="ARBA00022801"/>
    </source>
</evidence>
<evidence type="ECO:0000256" key="2">
    <source>
        <dbReference type="ARBA" id="ARBA00022723"/>
    </source>
</evidence>
<feature type="binding site" evidence="8">
    <location>
        <position position="93"/>
    </location>
    <ligand>
        <name>substrate</name>
    </ligand>
</feature>
<dbReference type="RefSeq" id="WP_076705779.1">
    <property type="nucleotide sequence ID" value="NZ_MRDE01000081.1"/>
</dbReference>
<evidence type="ECO:0000256" key="4">
    <source>
        <dbReference type="ARBA" id="ARBA00023027"/>
    </source>
</evidence>
<evidence type="ECO:0000256" key="9">
    <source>
        <dbReference type="PIRSR" id="PIRSR601088-3"/>
    </source>
</evidence>
<dbReference type="GO" id="GO:0016616">
    <property type="term" value="F:oxidoreductase activity, acting on the CH-OH group of donors, NAD or NADP as acceptor"/>
    <property type="evidence" value="ECO:0007669"/>
    <property type="project" value="InterPro"/>
</dbReference>
<evidence type="ECO:0000256" key="10">
    <source>
        <dbReference type="PIRSR" id="PIRSR601088-4"/>
    </source>
</evidence>
<comment type="similarity">
    <text evidence="1 11">Belongs to the glycosyl hydrolase 4 family.</text>
</comment>
<dbReference type="AlphaFoldDB" id="A0A1R1L6F4"/>
<comment type="caution">
    <text evidence="13">The sequence shown here is derived from an EMBL/GenBank/DDBJ whole genome shotgun (WGS) entry which is preliminary data.</text>
</comment>
<evidence type="ECO:0000256" key="8">
    <source>
        <dbReference type="PIRSR" id="PIRSR601088-2"/>
    </source>
</evidence>
<feature type="domain" description="Glycosyl hydrolase family 4 C-terminal" evidence="12">
    <location>
        <begin position="201"/>
        <end position="448"/>
    </location>
</feature>
<keyword evidence="2 9" id="KW-0479">Metal-binding</keyword>
<evidence type="ECO:0000256" key="7">
    <source>
        <dbReference type="PIRSR" id="PIRSR601088-1"/>
    </source>
</evidence>
<keyword evidence="9" id="KW-0170">Cobalt</keyword>
<dbReference type="Proteomes" id="UP000187085">
    <property type="component" value="Unassembled WGS sequence"/>
</dbReference>
<dbReference type="Pfam" id="PF11975">
    <property type="entry name" value="Glyco_hydro_4C"/>
    <property type="match status" value="1"/>
</dbReference>
<dbReference type="Pfam" id="PF02056">
    <property type="entry name" value="Glyco_hydro_4"/>
    <property type="match status" value="1"/>
</dbReference>
<dbReference type="PANTHER" id="PTHR32092">
    <property type="entry name" value="6-PHOSPHO-BETA-GLUCOSIDASE-RELATED"/>
    <property type="match status" value="1"/>
</dbReference>
<feature type="active site" description="Proton acceptor" evidence="7">
    <location>
        <position position="268"/>
    </location>
</feature>
<dbReference type="EMBL" id="MRDE01000081">
    <property type="protein sequence ID" value="OMH23104.1"/>
    <property type="molecule type" value="Genomic_DNA"/>
</dbReference>
<dbReference type="PANTHER" id="PTHR32092:SF5">
    <property type="entry name" value="6-PHOSPHO-BETA-GLUCOSIDASE"/>
    <property type="match status" value="1"/>
</dbReference>